<dbReference type="PANTHER" id="PTHR34184">
    <property type="entry name" value="UPF0718 PROTEIN YCGR"/>
    <property type="match status" value="1"/>
</dbReference>
<gene>
    <name evidence="7" type="ORF">CROST_026520</name>
</gene>
<dbReference type="KEGG" id="crw:CROST_026520"/>
<dbReference type="PANTHER" id="PTHR34184:SF4">
    <property type="entry name" value="UPF0718 PROTEIN YCGR"/>
    <property type="match status" value="1"/>
</dbReference>
<dbReference type="InterPro" id="IPR052923">
    <property type="entry name" value="UPF0718"/>
</dbReference>
<comment type="similarity">
    <text evidence="2">Belongs to the UPF0718 family.</text>
</comment>
<accession>A0A1S8LBD1</accession>
<evidence type="ECO:0000256" key="1">
    <source>
        <dbReference type="ARBA" id="ARBA00004651"/>
    </source>
</evidence>
<name>A0A1S8LBD1_9CLOT</name>
<protein>
    <submittedName>
        <fullName evidence="7">Two-component membrane permease complex subunit SMU_747c</fullName>
    </submittedName>
</protein>
<dbReference type="Proteomes" id="UP000190951">
    <property type="component" value="Chromosome"/>
</dbReference>
<sequence length="370" mass="41727">MENSRHNEIFLPFIICIIFPIVFMLTTNIGVIRKTFSFLLENPSLQSFVTIFISIILEALPFIIIGVFLSSLIQVFISEETLARIIPKNTVLGILFAATVGLIFPVCDCAIIPIVRRLLKKGLPLPIGVTFMLSVPIINPVVLTSTYYAFLNNPYAPFIRAVAGWTSAVIIGFMISKLDKFNTRQAKLHEILFKERLYTPKNTHSIHEHNHEHCHHDHTCSCGHIHHTEKNFSALTLVHVLEHVSLELQDVGRFVIMGAFLSALMQTFIPRKYILSIGHGNISSIIVMMLLAYVLCVCSETDAFIARTFVNQFTNGSIIAFLIFGPMIDIKNTLMLCETFNLKFVFKLVLSIILVCFLIGLSFNFLKIPL</sequence>
<dbReference type="Pfam" id="PF03773">
    <property type="entry name" value="ArsP_1"/>
    <property type="match status" value="1"/>
</dbReference>
<keyword evidence="5" id="KW-1133">Transmembrane helix</keyword>
<keyword evidence="3" id="KW-1003">Cell membrane</keyword>
<dbReference type="STRING" id="84029.CROST_13170"/>
<dbReference type="AlphaFoldDB" id="A0A1S8LBD1"/>
<keyword evidence="6" id="KW-0472">Membrane</keyword>
<evidence type="ECO:0000256" key="5">
    <source>
        <dbReference type="ARBA" id="ARBA00022989"/>
    </source>
</evidence>
<evidence type="ECO:0000256" key="3">
    <source>
        <dbReference type="ARBA" id="ARBA00022475"/>
    </source>
</evidence>
<comment type="subcellular location">
    <subcellularLocation>
        <location evidence="1">Cell membrane</location>
        <topology evidence="1">Multi-pass membrane protein</topology>
    </subcellularLocation>
</comment>
<dbReference type="InterPro" id="IPR005524">
    <property type="entry name" value="DUF318"/>
</dbReference>
<keyword evidence="4" id="KW-0812">Transmembrane</keyword>
<dbReference type="GO" id="GO:0005886">
    <property type="term" value="C:plasma membrane"/>
    <property type="evidence" value="ECO:0007669"/>
    <property type="project" value="UniProtKB-SubCell"/>
</dbReference>
<evidence type="ECO:0000313" key="7">
    <source>
        <dbReference type="EMBL" id="URZ11935.1"/>
    </source>
</evidence>
<dbReference type="RefSeq" id="WP_077832965.1">
    <property type="nucleotide sequence ID" value="NZ_CP096983.1"/>
</dbReference>
<reference evidence="7 8" key="1">
    <citation type="submission" date="2022-04" db="EMBL/GenBank/DDBJ databases">
        <title>Genome sequence of C. roseum typestrain.</title>
        <authorList>
            <person name="Poehlein A."/>
            <person name="Schoch T."/>
            <person name="Duerre P."/>
            <person name="Daniel R."/>
        </authorList>
    </citation>
    <scope>NUCLEOTIDE SEQUENCE [LARGE SCALE GENOMIC DNA]</scope>
    <source>
        <strain evidence="7 8">DSM 7320</strain>
    </source>
</reference>
<keyword evidence="8" id="KW-1185">Reference proteome</keyword>
<evidence type="ECO:0000256" key="2">
    <source>
        <dbReference type="ARBA" id="ARBA00006386"/>
    </source>
</evidence>
<organism evidence="7 8">
    <name type="scientific">Clostridium felsineum</name>
    <dbReference type="NCBI Taxonomy" id="36839"/>
    <lineage>
        <taxon>Bacteria</taxon>
        <taxon>Bacillati</taxon>
        <taxon>Bacillota</taxon>
        <taxon>Clostridia</taxon>
        <taxon>Eubacteriales</taxon>
        <taxon>Clostridiaceae</taxon>
        <taxon>Clostridium</taxon>
    </lineage>
</organism>
<dbReference type="EMBL" id="CP096983">
    <property type="protein sequence ID" value="URZ11935.1"/>
    <property type="molecule type" value="Genomic_DNA"/>
</dbReference>
<evidence type="ECO:0000256" key="4">
    <source>
        <dbReference type="ARBA" id="ARBA00022692"/>
    </source>
</evidence>
<proteinExistence type="inferred from homology"/>
<evidence type="ECO:0000256" key="6">
    <source>
        <dbReference type="ARBA" id="ARBA00023136"/>
    </source>
</evidence>
<evidence type="ECO:0000313" key="8">
    <source>
        <dbReference type="Proteomes" id="UP000190951"/>
    </source>
</evidence>